<evidence type="ECO:0000256" key="6">
    <source>
        <dbReference type="ARBA" id="ARBA00022840"/>
    </source>
</evidence>
<dbReference type="Gene3D" id="1.10.8.60">
    <property type="match status" value="2"/>
</dbReference>
<evidence type="ECO:0000256" key="9">
    <source>
        <dbReference type="ARBA" id="ARBA00053840"/>
    </source>
</evidence>
<dbReference type="Gene3D" id="3.40.50.300">
    <property type="entry name" value="P-loop containing nucleotide triphosphate hydrolases"/>
    <property type="match status" value="2"/>
</dbReference>
<dbReference type="InterPro" id="IPR004176">
    <property type="entry name" value="Clp_R_N"/>
</dbReference>
<evidence type="ECO:0008006" key="17">
    <source>
        <dbReference type="Google" id="ProtNLM"/>
    </source>
</evidence>
<dbReference type="PROSITE" id="PS00870">
    <property type="entry name" value="CLPAB_1"/>
    <property type="match status" value="1"/>
</dbReference>
<dbReference type="InterPro" id="IPR027417">
    <property type="entry name" value="P-loop_NTPase"/>
</dbReference>
<dbReference type="InterPro" id="IPR003593">
    <property type="entry name" value="AAA+_ATPase"/>
</dbReference>
<evidence type="ECO:0000259" key="13">
    <source>
        <dbReference type="PROSITE" id="PS50151"/>
    </source>
</evidence>
<dbReference type="Pfam" id="PF17871">
    <property type="entry name" value="AAA_lid_9"/>
    <property type="match status" value="1"/>
</dbReference>
<dbReference type="GO" id="GO:0016887">
    <property type="term" value="F:ATP hydrolysis activity"/>
    <property type="evidence" value="ECO:0007669"/>
    <property type="project" value="InterPro"/>
</dbReference>
<dbReference type="GO" id="GO:0009570">
    <property type="term" value="C:chloroplast stroma"/>
    <property type="evidence" value="ECO:0007669"/>
    <property type="project" value="UniProtKB-ARBA"/>
</dbReference>
<dbReference type="Pfam" id="PF02861">
    <property type="entry name" value="Clp_N"/>
    <property type="match status" value="1"/>
</dbReference>
<evidence type="ECO:0000256" key="3">
    <source>
        <dbReference type="ARBA" id="ARBA00022640"/>
    </source>
</evidence>
<dbReference type="InterPro" id="IPR041546">
    <property type="entry name" value="ClpA/ClpB_AAA_lid"/>
</dbReference>
<evidence type="ECO:0000256" key="2">
    <source>
        <dbReference type="ARBA" id="ARBA00022528"/>
    </source>
</evidence>
<evidence type="ECO:0000256" key="10">
    <source>
        <dbReference type="PROSITE-ProRule" id="PRU01251"/>
    </source>
</evidence>
<dbReference type="Pfam" id="PF07724">
    <property type="entry name" value="AAA_2"/>
    <property type="match status" value="1"/>
</dbReference>
<keyword evidence="8 11" id="KW-0143">Chaperone</keyword>
<evidence type="ECO:0000256" key="12">
    <source>
        <dbReference type="SAM" id="Coils"/>
    </source>
</evidence>
<dbReference type="AlphaFoldDB" id="A0AA88XA68"/>
<dbReference type="FunFam" id="1.10.1780.10:FF:000004">
    <property type="entry name" value="ATP-dependent Clp protease ATP-binding subunit ClpC"/>
    <property type="match status" value="1"/>
</dbReference>
<dbReference type="EMBL" id="JAVXUP010000019">
    <property type="protein sequence ID" value="KAK3042504.1"/>
    <property type="molecule type" value="Genomic_DNA"/>
</dbReference>
<dbReference type="InterPro" id="IPR003959">
    <property type="entry name" value="ATPase_AAA_core"/>
</dbReference>
<dbReference type="PROSITE" id="PS00871">
    <property type="entry name" value="CLPAB_2"/>
    <property type="match status" value="1"/>
</dbReference>
<keyword evidence="5 11" id="KW-0547">Nucleotide-binding</keyword>
<dbReference type="InterPro" id="IPR001270">
    <property type="entry name" value="ClpA/B"/>
</dbReference>
<evidence type="ECO:0000256" key="1">
    <source>
        <dbReference type="ARBA" id="ARBA00004229"/>
    </source>
</evidence>
<dbReference type="PROSITE" id="PS50151">
    <property type="entry name" value="UVR"/>
    <property type="match status" value="1"/>
</dbReference>
<dbReference type="FunFam" id="3.40.50.300:FF:000010">
    <property type="entry name" value="Chaperone clpB 1, putative"/>
    <property type="match status" value="1"/>
</dbReference>
<comment type="caution">
    <text evidence="15">The sequence shown here is derived from an EMBL/GenBank/DDBJ whole genome shotgun (WGS) entry which is preliminary data.</text>
</comment>
<evidence type="ECO:0000313" key="15">
    <source>
        <dbReference type="EMBL" id="KAK3042504.1"/>
    </source>
</evidence>
<dbReference type="PROSITE" id="PS51903">
    <property type="entry name" value="CLP_R"/>
    <property type="match status" value="1"/>
</dbReference>
<reference evidence="15" key="1">
    <citation type="submission" date="2022-12" db="EMBL/GenBank/DDBJ databases">
        <title>Draft genome assemblies for two species of Escallonia (Escalloniales).</title>
        <authorList>
            <person name="Chanderbali A."/>
            <person name="Dervinis C."/>
            <person name="Anghel I."/>
            <person name="Soltis D."/>
            <person name="Soltis P."/>
            <person name="Zapata F."/>
        </authorList>
    </citation>
    <scope>NUCLEOTIDE SEQUENCE</scope>
    <source>
        <strain evidence="15">UCBG64.0493</strain>
        <tissue evidence="15">Leaf</tissue>
    </source>
</reference>
<dbReference type="Pfam" id="PF10431">
    <property type="entry name" value="ClpB_D2-small"/>
    <property type="match status" value="1"/>
</dbReference>
<comment type="function">
    <text evidence="9">May interact with a ClpP-like protease involved in degradation of denatured proteins in the chloroplast.</text>
</comment>
<comment type="subcellular location">
    <subcellularLocation>
        <location evidence="1">Plastid</location>
        <location evidence="1">Chloroplast</location>
    </subcellularLocation>
</comment>
<sequence length="934" mass="103376">CLVAVMARALVQSTNFPSSVAAGRNGQIKGSGRGKRTVKMLCSIQAAPLRVRNFSGLRGSNALDSMVRSSHDFHSKVAAATSVRRGKSCRSVPKAMFERFTEKAIKVIMLAQEEARRLGHNFVGTEQILLGLIGEGTGIAAKVLKSMGINLKDARVEVEKIIGRGSGFVAVEIPFTPRAKRVLELSLEEARQLGHNYIGSEHLLLGLLREGEGVAARVLENLGADPNNIRTQANTTTRVIRMVGESAEAVGAGVGGGSSGNKMPTLEEYGTNLTKMAEEGKLDPVVGRQPQIERVTQILGRRTKNNPCLIGEPGVGKTAIAEGLAQRIANGDVPETIEGKKVITLDMGLLVAGTKYRGEFEERLKKLMEEIKQSDEIILFIDEVHTLIGAGAAEGAIDAANILKPALARGELQCIGATTLDEYRKHIEKDPALERRFQPVKVPEPTVDETIQILKGLRERYEIHHKLRYTDEALVSAAQLSYQYISDRFLPDKAIDLIDEAGSRVRLRHAQLPEEARELEKELRQITKEKNEAVRGQDFEKAGELRDREMDLKTQISALVDKNKEMSKAETEAGDTGPIVTEVDIQHIVSSWTGIPVEKVSTDESDRLLKMEETLHTRIIGQDEAVKAISRAIRRARVGLKNPNRPIASFIFSGPTGVGKSELAKALAAYYFGSEEAMIRLDMSEFMERHTVSKLIGSPPGYVGYTEGGQLTEAVRRRPYTVVLFDEIEKAHPDVFNMMLQILEDGRLTDSKGRTVDFKNTLLIMTSNVGSSVIEKGGRRIGFDLDYDEKDSSYNRIKSLVTEELKQYFRPEFLNRLDEMIVFRQLTKLEVKEIADIMLKEVFERLKTKDIELQVTERFRDRVVEEGYNPSYGARPLRRAIMRLLEDSMAEKMLAREIKEGDSVIVDVDSDGNVTVLNGSSGAPPEALPEPIAV</sequence>
<gene>
    <name evidence="15" type="ORF">RJ639_000228</name>
</gene>
<dbReference type="Gene3D" id="1.10.1780.10">
    <property type="entry name" value="Clp, N-terminal domain"/>
    <property type="match status" value="1"/>
</dbReference>
<evidence type="ECO:0000256" key="4">
    <source>
        <dbReference type="ARBA" id="ARBA00022737"/>
    </source>
</evidence>
<feature type="coiled-coil region" evidence="12">
    <location>
        <begin position="509"/>
        <end position="536"/>
    </location>
</feature>
<name>A0AA88XA68_9ASTE</name>
<dbReference type="Gene3D" id="4.10.860.10">
    <property type="entry name" value="UVR domain"/>
    <property type="match status" value="1"/>
</dbReference>
<keyword evidence="12" id="KW-0175">Coiled coil</keyword>
<evidence type="ECO:0000256" key="7">
    <source>
        <dbReference type="ARBA" id="ARBA00022946"/>
    </source>
</evidence>
<organism evidence="15 16">
    <name type="scientific">Escallonia herrerae</name>
    <dbReference type="NCBI Taxonomy" id="1293975"/>
    <lineage>
        <taxon>Eukaryota</taxon>
        <taxon>Viridiplantae</taxon>
        <taxon>Streptophyta</taxon>
        <taxon>Embryophyta</taxon>
        <taxon>Tracheophyta</taxon>
        <taxon>Spermatophyta</taxon>
        <taxon>Magnoliopsida</taxon>
        <taxon>eudicotyledons</taxon>
        <taxon>Gunneridae</taxon>
        <taxon>Pentapetalae</taxon>
        <taxon>asterids</taxon>
        <taxon>campanulids</taxon>
        <taxon>Escalloniales</taxon>
        <taxon>Escalloniaceae</taxon>
        <taxon>Escallonia</taxon>
    </lineage>
</organism>
<evidence type="ECO:0000259" key="14">
    <source>
        <dbReference type="PROSITE" id="PS51903"/>
    </source>
</evidence>
<dbReference type="InterPro" id="IPR019489">
    <property type="entry name" value="Clp_ATPase_C"/>
</dbReference>
<keyword evidence="7" id="KW-0809">Transit peptide</keyword>
<dbReference type="GO" id="GO:0032991">
    <property type="term" value="C:protein-containing complex"/>
    <property type="evidence" value="ECO:0007669"/>
    <property type="project" value="UniProtKB-ARBA"/>
</dbReference>
<protein>
    <recommendedName>
        <fullName evidence="17">Clp protease ATP binding subunit</fullName>
    </recommendedName>
</protein>
<dbReference type="CDD" id="cd00009">
    <property type="entry name" value="AAA"/>
    <property type="match status" value="1"/>
</dbReference>
<keyword evidence="6 11" id="KW-0067">ATP-binding</keyword>
<evidence type="ECO:0000256" key="5">
    <source>
        <dbReference type="ARBA" id="ARBA00022741"/>
    </source>
</evidence>
<dbReference type="PANTHER" id="PTHR11638">
    <property type="entry name" value="ATP-DEPENDENT CLP PROTEASE"/>
    <property type="match status" value="1"/>
</dbReference>
<dbReference type="PRINTS" id="PR00300">
    <property type="entry name" value="CLPPROTEASEA"/>
</dbReference>
<dbReference type="GO" id="GO:0034605">
    <property type="term" value="P:cellular response to heat"/>
    <property type="evidence" value="ECO:0007669"/>
    <property type="project" value="TreeGrafter"/>
</dbReference>
<dbReference type="FunFam" id="1.10.8.60:FF:000017">
    <property type="entry name" value="ATP-dependent chaperone ClpB"/>
    <property type="match status" value="1"/>
</dbReference>
<dbReference type="PANTHER" id="PTHR11638:SF155">
    <property type="entry name" value="CHAPERONE PROTEIN CLPC1, CHLOROPLASTIC-LIKE"/>
    <property type="match status" value="1"/>
</dbReference>
<accession>A0AA88XA68</accession>
<comment type="similarity">
    <text evidence="11">Belongs to the ClpA/ClpB family.</text>
</comment>
<dbReference type="SMART" id="SM00382">
    <property type="entry name" value="AAA"/>
    <property type="match status" value="2"/>
</dbReference>
<keyword evidence="4 10" id="KW-0677">Repeat</keyword>
<dbReference type="Proteomes" id="UP001188597">
    <property type="component" value="Unassembled WGS sequence"/>
</dbReference>
<keyword evidence="3" id="KW-0934">Plastid</keyword>
<dbReference type="InterPro" id="IPR028299">
    <property type="entry name" value="ClpA/B_CS2"/>
</dbReference>
<dbReference type="FunFam" id="3.40.50.300:FF:000025">
    <property type="entry name" value="ATP-dependent Clp protease subunit"/>
    <property type="match status" value="1"/>
</dbReference>
<dbReference type="Pfam" id="PF00004">
    <property type="entry name" value="AAA"/>
    <property type="match status" value="1"/>
</dbReference>
<dbReference type="CDD" id="cd19499">
    <property type="entry name" value="RecA-like_ClpB_Hsp104-like"/>
    <property type="match status" value="1"/>
</dbReference>
<evidence type="ECO:0000256" key="11">
    <source>
        <dbReference type="RuleBase" id="RU004432"/>
    </source>
</evidence>
<dbReference type="SUPFAM" id="SSF52540">
    <property type="entry name" value="P-loop containing nucleoside triphosphate hydrolases"/>
    <property type="match status" value="2"/>
</dbReference>
<evidence type="ECO:0000313" key="16">
    <source>
        <dbReference type="Proteomes" id="UP001188597"/>
    </source>
</evidence>
<dbReference type="FunFam" id="1.10.8.60:FF:000011">
    <property type="entry name" value="ATP-dependent Clp protease ATP-binding subunit"/>
    <property type="match status" value="1"/>
</dbReference>
<evidence type="ECO:0000256" key="8">
    <source>
        <dbReference type="ARBA" id="ARBA00023186"/>
    </source>
</evidence>
<dbReference type="SUPFAM" id="SSF81923">
    <property type="entry name" value="Double Clp-N motif"/>
    <property type="match status" value="1"/>
</dbReference>
<dbReference type="InterPro" id="IPR050130">
    <property type="entry name" value="ClpA_ClpB"/>
</dbReference>
<feature type="non-terminal residue" evidence="15">
    <location>
        <position position="934"/>
    </location>
</feature>
<dbReference type="InterPro" id="IPR001943">
    <property type="entry name" value="UVR_dom"/>
</dbReference>
<dbReference type="InterPro" id="IPR036628">
    <property type="entry name" value="Clp_N_dom_sf"/>
</dbReference>
<proteinExistence type="inferred from homology"/>
<keyword evidence="16" id="KW-1185">Reference proteome</keyword>
<keyword evidence="2" id="KW-0150">Chloroplast</keyword>
<dbReference type="SMART" id="SM01086">
    <property type="entry name" value="ClpB_D2-small"/>
    <property type="match status" value="1"/>
</dbReference>
<feature type="domain" description="Clp R" evidence="14">
    <location>
        <begin position="97"/>
        <end position="245"/>
    </location>
</feature>
<dbReference type="GO" id="GO:0005524">
    <property type="term" value="F:ATP binding"/>
    <property type="evidence" value="ECO:0007669"/>
    <property type="project" value="UniProtKB-KW"/>
</dbReference>
<feature type="domain" description="UVR" evidence="13">
    <location>
        <begin position="520"/>
        <end position="555"/>
    </location>
</feature>
<dbReference type="InterPro" id="IPR018368">
    <property type="entry name" value="ClpA/B_CS1"/>
</dbReference>